<sequence>MLHFWKYSSSFSSRGHIRLLIPILIMWSTWKAQNNSKFNGVRFSSQGIIKSVLAYLWKLYRARTMTIHHWKGDVEVARKLGFSLCATKQPVPKLVLPSCGDWFKLNCDSALKGNLGDACMGGMLRNNQGKLIFALYDFLGIQSNTYAELFALVRGLELAMEFAICKFGSRWMPKLSCTL</sequence>
<dbReference type="Gene3D" id="3.30.420.10">
    <property type="entry name" value="Ribonuclease H-like superfamily/Ribonuclease H"/>
    <property type="match status" value="1"/>
</dbReference>
<dbReference type="PANTHER" id="PTHR47723:SF19">
    <property type="entry name" value="POLYNUCLEOTIDYL TRANSFERASE, RIBONUCLEASE H-LIKE SUPERFAMILY PROTEIN"/>
    <property type="match status" value="1"/>
</dbReference>
<dbReference type="InterPro" id="IPR012337">
    <property type="entry name" value="RNaseH-like_sf"/>
</dbReference>
<dbReference type="CDD" id="cd06222">
    <property type="entry name" value="RNase_H_like"/>
    <property type="match status" value="1"/>
</dbReference>
<gene>
    <name evidence="2" type="ORF">Slati_0949400</name>
</gene>
<reference evidence="2" key="1">
    <citation type="submission" date="2020-06" db="EMBL/GenBank/DDBJ databases">
        <authorList>
            <person name="Li T."/>
            <person name="Hu X."/>
            <person name="Zhang T."/>
            <person name="Song X."/>
            <person name="Zhang H."/>
            <person name="Dai N."/>
            <person name="Sheng W."/>
            <person name="Hou X."/>
            <person name="Wei L."/>
        </authorList>
    </citation>
    <scope>NUCLEOTIDE SEQUENCE</scope>
    <source>
        <strain evidence="2">KEN1</strain>
        <tissue evidence="2">Leaf</tissue>
    </source>
</reference>
<dbReference type="SUPFAM" id="SSF53098">
    <property type="entry name" value="Ribonuclease H-like"/>
    <property type="match status" value="1"/>
</dbReference>
<organism evidence="2">
    <name type="scientific">Sesamum latifolium</name>
    <dbReference type="NCBI Taxonomy" id="2727402"/>
    <lineage>
        <taxon>Eukaryota</taxon>
        <taxon>Viridiplantae</taxon>
        <taxon>Streptophyta</taxon>
        <taxon>Embryophyta</taxon>
        <taxon>Tracheophyta</taxon>
        <taxon>Spermatophyta</taxon>
        <taxon>Magnoliopsida</taxon>
        <taxon>eudicotyledons</taxon>
        <taxon>Gunneridae</taxon>
        <taxon>Pentapetalae</taxon>
        <taxon>asterids</taxon>
        <taxon>lamiids</taxon>
        <taxon>Lamiales</taxon>
        <taxon>Pedaliaceae</taxon>
        <taxon>Sesamum</taxon>
    </lineage>
</organism>
<dbReference type="GO" id="GO:0004523">
    <property type="term" value="F:RNA-DNA hybrid ribonuclease activity"/>
    <property type="evidence" value="ECO:0007669"/>
    <property type="project" value="InterPro"/>
</dbReference>
<name>A0AAW2XPM1_9LAMI</name>
<dbReference type="GO" id="GO:0003676">
    <property type="term" value="F:nucleic acid binding"/>
    <property type="evidence" value="ECO:0007669"/>
    <property type="project" value="InterPro"/>
</dbReference>
<accession>A0AAW2XPM1</accession>
<dbReference type="PANTHER" id="PTHR47723">
    <property type="entry name" value="OS05G0353850 PROTEIN"/>
    <property type="match status" value="1"/>
</dbReference>
<dbReference type="EMBL" id="JACGWN010000003">
    <property type="protein sequence ID" value="KAL0456102.1"/>
    <property type="molecule type" value="Genomic_DNA"/>
</dbReference>
<evidence type="ECO:0000313" key="2">
    <source>
        <dbReference type="EMBL" id="KAL0456102.1"/>
    </source>
</evidence>
<protein>
    <recommendedName>
        <fullName evidence="1">RNase H type-1 domain-containing protein</fullName>
    </recommendedName>
</protein>
<dbReference type="InterPro" id="IPR053151">
    <property type="entry name" value="RNase_H-like"/>
</dbReference>
<dbReference type="InterPro" id="IPR044730">
    <property type="entry name" value="RNase_H-like_dom_plant"/>
</dbReference>
<feature type="domain" description="RNase H type-1" evidence="1">
    <location>
        <begin position="106"/>
        <end position="161"/>
    </location>
</feature>
<dbReference type="Pfam" id="PF13456">
    <property type="entry name" value="RVT_3"/>
    <property type="match status" value="1"/>
</dbReference>
<dbReference type="AlphaFoldDB" id="A0AAW2XPM1"/>
<dbReference type="InterPro" id="IPR036397">
    <property type="entry name" value="RNaseH_sf"/>
</dbReference>
<evidence type="ECO:0000259" key="1">
    <source>
        <dbReference type="Pfam" id="PF13456"/>
    </source>
</evidence>
<proteinExistence type="predicted"/>
<dbReference type="InterPro" id="IPR002156">
    <property type="entry name" value="RNaseH_domain"/>
</dbReference>
<comment type="caution">
    <text evidence="2">The sequence shown here is derived from an EMBL/GenBank/DDBJ whole genome shotgun (WGS) entry which is preliminary data.</text>
</comment>
<reference evidence="2" key="2">
    <citation type="journal article" date="2024" name="Plant">
        <title>Genomic evolution and insights into agronomic trait innovations of Sesamum species.</title>
        <authorList>
            <person name="Miao H."/>
            <person name="Wang L."/>
            <person name="Qu L."/>
            <person name="Liu H."/>
            <person name="Sun Y."/>
            <person name="Le M."/>
            <person name="Wang Q."/>
            <person name="Wei S."/>
            <person name="Zheng Y."/>
            <person name="Lin W."/>
            <person name="Duan Y."/>
            <person name="Cao H."/>
            <person name="Xiong S."/>
            <person name="Wang X."/>
            <person name="Wei L."/>
            <person name="Li C."/>
            <person name="Ma Q."/>
            <person name="Ju M."/>
            <person name="Zhao R."/>
            <person name="Li G."/>
            <person name="Mu C."/>
            <person name="Tian Q."/>
            <person name="Mei H."/>
            <person name="Zhang T."/>
            <person name="Gao T."/>
            <person name="Zhang H."/>
        </authorList>
    </citation>
    <scope>NUCLEOTIDE SEQUENCE</scope>
    <source>
        <strain evidence="2">KEN1</strain>
    </source>
</reference>